<reference evidence="2 3" key="1">
    <citation type="submission" date="2014-10" db="EMBL/GenBank/DDBJ databases">
        <title>Draft genome of the hookworm Ancylostoma caninum.</title>
        <authorList>
            <person name="Mitreva M."/>
        </authorList>
    </citation>
    <scope>NUCLEOTIDE SEQUENCE [LARGE SCALE GENOMIC DNA]</scope>
    <source>
        <strain evidence="2 3">Baltimore</strain>
    </source>
</reference>
<gene>
    <name evidence="2" type="ORF">ANCCAN_23956</name>
</gene>
<name>A0A368FDM3_ANCCA</name>
<organism evidence="2 3">
    <name type="scientific">Ancylostoma caninum</name>
    <name type="common">Dog hookworm</name>
    <dbReference type="NCBI Taxonomy" id="29170"/>
    <lineage>
        <taxon>Eukaryota</taxon>
        <taxon>Metazoa</taxon>
        <taxon>Ecdysozoa</taxon>
        <taxon>Nematoda</taxon>
        <taxon>Chromadorea</taxon>
        <taxon>Rhabditida</taxon>
        <taxon>Rhabditina</taxon>
        <taxon>Rhabditomorpha</taxon>
        <taxon>Strongyloidea</taxon>
        <taxon>Ancylostomatidae</taxon>
        <taxon>Ancylostomatinae</taxon>
        <taxon>Ancylostoma</taxon>
    </lineage>
</organism>
<dbReference type="Proteomes" id="UP000252519">
    <property type="component" value="Unassembled WGS sequence"/>
</dbReference>
<accession>A0A368FDM3</accession>
<evidence type="ECO:0000256" key="1">
    <source>
        <dbReference type="SAM" id="Phobius"/>
    </source>
</evidence>
<evidence type="ECO:0000313" key="3">
    <source>
        <dbReference type="Proteomes" id="UP000252519"/>
    </source>
</evidence>
<dbReference type="OrthoDB" id="5815225at2759"/>
<protein>
    <submittedName>
        <fullName evidence="2">Uncharacterized protein</fullName>
    </submittedName>
</protein>
<dbReference type="Gene3D" id="3.40.50.11340">
    <property type="match status" value="1"/>
</dbReference>
<feature type="transmembrane region" description="Helical" evidence="1">
    <location>
        <begin position="6"/>
        <end position="31"/>
    </location>
</feature>
<dbReference type="AlphaFoldDB" id="A0A368FDM3"/>
<comment type="caution">
    <text evidence="2">The sequence shown here is derived from an EMBL/GenBank/DDBJ whole genome shotgun (WGS) entry which is preliminary data.</text>
</comment>
<evidence type="ECO:0000313" key="2">
    <source>
        <dbReference type="EMBL" id="RCN30276.1"/>
    </source>
</evidence>
<dbReference type="EMBL" id="JOJR01001606">
    <property type="protein sequence ID" value="RCN30276.1"/>
    <property type="molecule type" value="Genomic_DNA"/>
</dbReference>
<keyword evidence="1" id="KW-0472">Membrane</keyword>
<keyword evidence="3" id="KW-1185">Reference proteome</keyword>
<keyword evidence="1" id="KW-1133">Transmembrane helix</keyword>
<proteinExistence type="predicted"/>
<sequence>MLVRALVASLLIIQFGMIIWVQKWCIVDIFATNQKFVRFHLNHGRLGNQLFHFITGYGIARTLGRTHYIPFLNESDHVPRYLKQMTKVFPRLRETYVIAPVSSLVIP</sequence>
<keyword evidence="1" id="KW-0812">Transmembrane</keyword>